<dbReference type="SFLD" id="SFLDG00179">
    <property type="entry name" value="mandelate_racemase"/>
    <property type="match status" value="1"/>
</dbReference>
<name>A0A381TYP3_9ZZZZ</name>
<dbReference type="Gene3D" id="3.20.20.120">
    <property type="entry name" value="Enolase-like C-terminal domain"/>
    <property type="match status" value="1"/>
</dbReference>
<dbReference type="PROSITE" id="PS00908">
    <property type="entry name" value="MR_MLE_1"/>
    <property type="match status" value="1"/>
</dbReference>
<dbReference type="PANTHER" id="PTHR13794">
    <property type="entry name" value="ENOLASE SUPERFAMILY, MANDELATE RACEMASE"/>
    <property type="match status" value="1"/>
</dbReference>
<dbReference type="SUPFAM" id="SSF54826">
    <property type="entry name" value="Enolase N-terminal domain-like"/>
    <property type="match status" value="1"/>
</dbReference>
<dbReference type="InterPro" id="IPR018110">
    <property type="entry name" value="Mandel_Rmase/mucon_lact_enz_CS"/>
</dbReference>
<dbReference type="SFLD" id="SFLDS00001">
    <property type="entry name" value="Enolase"/>
    <property type="match status" value="1"/>
</dbReference>
<dbReference type="AlphaFoldDB" id="A0A381TYP3"/>
<feature type="domain" description="Enolase C-terminal" evidence="5">
    <location>
        <begin position="142"/>
        <end position="349"/>
    </location>
</feature>
<protein>
    <recommendedName>
        <fullName evidence="7">Mandelate racemase/muconate lactonizing enzyme C-terminal domain-containing protein</fullName>
    </recommendedName>
</protein>
<gene>
    <name evidence="6" type="ORF">METZ01_LOCUS73432</name>
</gene>
<keyword evidence="3" id="KW-0460">Magnesium</keyword>
<dbReference type="InterPro" id="IPR029065">
    <property type="entry name" value="Enolase_C-like"/>
</dbReference>
<dbReference type="InterPro" id="IPR046945">
    <property type="entry name" value="RHMD-like"/>
</dbReference>
<evidence type="ECO:0000259" key="5">
    <source>
        <dbReference type="Pfam" id="PF13378"/>
    </source>
</evidence>
<evidence type="ECO:0000256" key="1">
    <source>
        <dbReference type="ARBA" id="ARBA00001946"/>
    </source>
</evidence>
<dbReference type="InterPro" id="IPR029017">
    <property type="entry name" value="Enolase-like_N"/>
</dbReference>
<dbReference type="GO" id="GO:0016836">
    <property type="term" value="F:hydro-lyase activity"/>
    <property type="evidence" value="ECO:0007669"/>
    <property type="project" value="TreeGrafter"/>
</dbReference>
<dbReference type="PANTHER" id="PTHR13794:SF58">
    <property type="entry name" value="MITOCHONDRIAL ENOLASE SUPERFAMILY MEMBER 1"/>
    <property type="match status" value="1"/>
</dbReference>
<evidence type="ECO:0000256" key="3">
    <source>
        <dbReference type="ARBA" id="ARBA00022842"/>
    </source>
</evidence>
<reference evidence="6" key="1">
    <citation type="submission" date="2018-05" db="EMBL/GenBank/DDBJ databases">
        <authorList>
            <person name="Lanie J.A."/>
            <person name="Ng W.-L."/>
            <person name="Kazmierczak K.M."/>
            <person name="Andrzejewski T.M."/>
            <person name="Davidsen T.M."/>
            <person name="Wayne K.J."/>
            <person name="Tettelin H."/>
            <person name="Glass J.I."/>
            <person name="Rusch D."/>
            <person name="Podicherti R."/>
            <person name="Tsui H.-C.T."/>
            <person name="Winkler M.E."/>
        </authorList>
    </citation>
    <scope>NUCLEOTIDE SEQUENCE</scope>
</reference>
<comment type="cofactor">
    <cofactor evidence="1">
        <name>Mg(2+)</name>
        <dbReference type="ChEBI" id="CHEBI:18420"/>
    </cofactor>
</comment>
<dbReference type="InterPro" id="IPR036849">
    <property type="entry name" value="Enolase-like_C_sf"/>
</dbReference>
<dbReference type="Pfam" id="PF13378">
    <property type="entry name" value="MR_MLE_C"/>
    <property type="match status" value="1"/>
</dbReference>
<evidence type="ECO:0000259" key="4">
    <source>
        <dbReference type="Pfam" id="PF02746"/>
    </source>
</evidence>
<keyword evidence="2" id="KW-0479">Metal-binding</keyword>
<proteinExistence type="predicted"/>
<dbReference type="InterPro" id="IPR013341">
    <property type="entry name" value="Mandelate_racemase_N_dom"/>
</dbReference>
<evidence type="ECO:0000313" key="6">
    <source>
        <dbReference type="EMBL" id="SVA20578.1"/>
    </source>
</evidence>
<evidence type="ECO:0000256" key="2">
    <source>
        <dbReference type="ARBA" id="ARBA00022723"/>
    </source>
</evidence>
<organism evidence="6">
    <name type="scientific">marine metagenome</name>
    <dbReference type="NCBI Taxonomy" id="408172"/>
    <lineage>
        <taxon>unclassified sequences</taxon>
        <taxon>metagenomes</taxon>
        <taxon>ecological metagenomes</taxon>
    </lineage>
</organism>
<dbReference type="Pfam" id="PF02746">
    <property type="entry name" value="MR_MLE_N"/>
    <property type="match status" value="1"/>
</dbReference>
<feature type="domain" description="Mandelate racemase/muconate lactonizing enzyme N-terminal" evidence="4">
    <location>
        <begin position="30"/>
        <end position="123"/>
    </location>
</feature>
<dbReference type="GO" id="GO:0009063">
    <property type="term" value="P:amino acid catabolic process"/>
    <property type="evidence" value="ECO:0007669"/>
    <property type="project" value="InterPro"/>
</dbReference>
<dbReference type="GO" id="GO:0016052">
    <property type="term" value="P:carbohydrate catabolic process"/>
    <property type="evidence" value="ECO:0007669"/>
    <property type="project" value="TreeGrafter"/>
</dbReference>
<accession>A0A381TYP3</accession>
<dbReference type="Gene3D" id="3.30.390.10">
    <property type="entry name" value="Enolase-like, N-terminal domain"/>
    <property type="match status" value="1"/>
</dbReference>
<dbReference type="EMBL" id="UINC01005322">
    <property type="protein sequence ID" value="SVA20578.1"/>
    <property type="molecule type" value="Genomic_DNA"/>
</dbReference>
<dbReference type="SUPFAM" id="SSF51604">
    <property type="entry name" value="Enolase C-terminal domain-like"/>
    <property type="match status" value="1"/>
</dbReference>
<evidence type="ECO:0008006" key="7">
    <source>
        <dbReference type="Google" id="ProtNLM"/>
    </source>
</evidence>
<sequence length="352" mass="39079">MKLMKITEVKAVYPNYRNVAPSWRTHFWQIVVRVETDQGIVGVGYGGGGVAGVEVVNKHFRELLLGKEIATTQDIKEAWDHLYSASLPYGRKGIAIMALSGVDLALWDLLGKGENCPVYELIGDRKKDSVRSYATGTDIEWYTELGFTAHKFPHRWVSDKDISTAIATADKARNLLGQKALIMIDTYMSWSFDITLEMSKSLKEFDIYWFEDVINPDALVAQAELRNLVKPTLIAGGEHEFTEYGYQEIARTKALDLWQPDITWCGGLTSGIRITEMGNDLNIPVVPHRGGEVWGLHLIVSSTCDDLAEVLPGTKGGNKDDLWIGEPYPLNGYISPTDGPGFGVTINEALLP</sequence>
<dbReference type="GO" id="GO:0000287">
    <property type="term" value="F:magnesium ion binding"/>
    <property type="evidence" value="ECO:0007669"/>
    <property type="project" value="TreeGrafter"/>
</dbReference>